<organism evidence="2 3">
    <name type="scientific">Steinernema hermaphroditum</name>
    <dbReference type="NCBI Taxonomy" id="289476"/>
    <lineage>
        <taxon>Eukaryota</taxon>
        <taxon>Metazoa</taxon>
        <taxon>Ecdysozoa</taxon>
        <taxon>Nematoda</taxon>
        <taxon>Chromadorea</taxon>
        <taxon>Rhabditida</taxon>
        <taxon>Tylenchina</taxon>
        <taxon>Panagrolaimomorpha</taxon>
        <taxon>Strongyloidoidea</taxon>
        <taxon>Steinernematidae</taxon>
        <taxon>Steinernema</taxon>
    </lineage>
</organism>
<accession>A0AA39I622</accession>
<proteinExistence type="predicted"/>
<feature type="region of interest" description="Disordered" evidence="1">
    <location>
        <begin position="112"/>
        <end position="139"/>
    </location>
</feature>
<sequence>MGAVRVLCRRCRRSPIAVGVRQKATGARTETVQRRPGIRREDSTSAGHQALSRDSPLRDMWHRMKKDNTPGLSANCVEEILEGLQFNYTLLDSTYRALLRKAPKRNRYAEVFTEGNKTSPPSAGRGGATPPGPRRFGHSVDILLDNKQDPTVSTRAGETLCASYGKTRVNGTENL</sequence>
<dbReference type="AlphaFoldDB" id="A0AA39I622"/>
<keyword evidence="3" id="KW-1185">Reference proteome</keyword>
<dbReference type="EMBL" id="JAUCMV010000002">
    <property type="protein sequence ID" value="KAK0417404.1"/>
    <property type="molecule type" value="Genomic_DNA"/>
</dbReference>
<gene>
    <name evidence="2" type="ORF">QR680_012989</name>
</gene>
<evidence type="ECO:0000256" key="1">
    <source>
        <dbReference type="SAM" id="MobiDB-lite"/>
    </source>
</evidence>
<comment type="caution">
    <text evidence="2">The sequence shown here is derived from an EMBL/GenBank/DDBJ whole genome shotgun (WGS) entry which is preliminary data.</text>
</comment>
<dbReference type="Proteomes" id="UP001175271">
    <property type="component" value="Unassembled WGS sequence"/>
</dbReference>
<reference evidence="2" key="1">
    <citation type="submission" date="2023-06" db="EMBL/GenBank/DDBJ databases">
        <title>Genomic analysis of the entomopathogenic nematode Steinernema hermaphroditum.</title>
        <authorList>
            <person name="Schwarz E.M."/>
            <person name="Heppert J.K."/>
            <person name="Baniya A."/>
            <person name="Schwartz H.T."/>
            <person name="Tan C.-H."/>
            <person name="Antoshechkin I."/>
            <person name="Sternberg P.W."/>
            <person name="Goodrich-Blair H."/>
            <person name="Dillman A.R."/>
        </authorList>
    </citation>
    <scope>NUCLEOTIDE SEQUENCE</scope>
    <source>
        <strain evidence="2">PS9179</strain>
        <tissue evidence="2">Whole animal</tissue>
    </source>
</reference>
<protein>
    <submittedName>
        <fullName evidence="2">Uncharacterized protein</fullName>
    </submittedName>
</protein>
<feature type="region of interest" description="Disordered" evidence="1">
    <location>
        <begin position="21"/>
        <end position="53"/>
    </location>
</feature>
<evidence type="ECO:0000313" key="3">
    <source>
        <dbReference type="Proteomes" id="UP001175271"/>
    </source>
</evidence>
<name>A0AA39I622_9BILA</name>
<evidence type="ECO:0000313" key="2">
    <source>
        <dbReference type="EMBL" id="KAK0417404.1"/>
    </source>
</evidence>